<feature type="DNA-binding region" description="OmpR/PhoB-type" evidence="5">
    <location>
        <begin position="14"/>
        <end position="118"/>
    </location>
</feature>
<dbReference type="Pfam" id="PF00931">
    <property type="entry name" value="NB-ARC"/>
    <property type="match status" value="1"/>
</dbReference>
<dbReference type="GO" id="GO:0006355">
    <property type="term" value="P:regulation of DNA-templated transcription"/>
    <property type="evidence" value="ECO:0007669"/>
    <property type="project" value="InterPro"/>
</dbReference>
<evidence type="ECO:0000313" key="8">
    <source>
        <dbReference type="EMBL" id="GII52374.1"/>
    </source>
</evidence>
<dbReference type="PANTHER" id="PTHR35807:SF1">
    <property type="entry name" value="TRANSCRIPTIONAL REGULATOR REDD"/>
    <property type="match status" value="1"/>
</dbReference>
<comment type="similarity">
    <text evidence="1">Belongs to the AfsR/DnrI/RedD regulatory family.</text>
</comment>
<evidence type="ECO:0000256" key="4">
    <source>
        <dbReference type="ARBA" id="ARBA00023163"/>
    </source>
</evidence>
<protein>
    <submittedName>
        <fullName evidence="8">SARP family transcriptional regulator</fullName>
    </submittedName>
</protein>
<dbReference type="GO" id="GO:0043531">
    <property type="term" value="F:ADP binding"/>
    <property type="evidence" value="ECO:0007669"/>
    <property type="project" value="InterPro"/>
</dbReference>
<dbReference type="SMART" id="SM00028">
    <property type="entry name" value="TPR"/>
    <property type="match status" value="5"/>
</dbReference>
<dbReference type="AlphaFoldDB" id="A0A8J3UUP1"/>
<evidence type="ECO:0000256" key="1">
    <source>
        <dbReference type="ARBA" id="ARBA00005820"/>
    </source>
</evidence>
<dbReference type="InterPro" id="IPR002182">
    <property type="entry name" value="NB-ARC"/>
</dbReference>
<dbReference type="GO" id="GO:0000160">
    <property type="term" value="P:phosphorelay signal transduction system"/>
    <property type="evidence" value="ECO:0007669"/>
    <property type="project" value="InterPro"/>
</dbReference>
<accession>A0A8J3UUP1</accession>
<keyword evidence="3 5" id="KW-0238">DNA-binding</keyword>
<sequence>METENPLSREVTASGQASPEPVRFTVLGPVRAWRGETELDAGPPQQRAMLALLLVHAGRPVTLGEVVDVLWGEDPPASAVNVVHRYVGMLRRLLEPGLAVREEGRWLIRGAGGWRLEAGPDQVDLLRFRRMTEDARREGSLDLLTDALALWRGPAAAGIPAEVRAHPVFTALDRELLESVKESADLALRKGAAERVLTALREAATRHPLDEPLQARLVLALAAAGRQAEALDAWQSVRTRLADELGIDPGPELRAAQEQVLRGQAVHTAGPAGRTTREAHQPAARPTQLPPDLAAFAGRRADLAKVLTLLPDDGRTPETVVISAIGGMGGIGKSTLAVHWAHQVARHFPDGQLYVNLRGFDPTGSVLDTGEALRGFVEALGVPPHRIPAGLEAQSALYRSLLADRRVLVVLDNARDAEHVRPLLPGSPGCLVVITSRDRMSGLVTTEGAHPLVLDPLSPEEAREALVRRLGEDRVASAPQAVDEIIARCAGLPLALAVVAARAATHPGFPLAAIAEELADTDGSLDAFADPDPASDVRTVFSWSYRALSADAARLFRLLALHPGPDIGAPAAAGVVGLPVRRTRLLLAELTAARLLTEHAPGRYTCHDLLRAYAGELALAHDSEAERHAASQRVLDHYLRTAHAAGQLFSPYWSVTTLPPAPAGVVAEDFDDDRQALAWFNREHSVLLAVVDQAVRGGSDTYAWQLAWTLERFFDRQGHWHDFLAMQRAGLAAAVRAGERTAQAHIRRGLARASARLGRYDDANVHVRQALDLFTELGDRSGLAHAHRSHGWILDRQGRHAEALDAAGKALELYRATGNRPAEGSALHALGWTHALLGEHEQAAAYFEEALAATDRGNRYGVGGALDSLGYALHHLGDHRRAVASYDDALRLYREVGDRYQEAGTLGRLGDTYVAIGDQPMATTVWRQALAILDGVDPPAADEVRDKLRDLEQAG</sequence>
<dbReference type="Pfam" id="PF03704">
    <property type="entry name" value="BTAD"/>
    <property type="match status" value="1"/>
</dbReference>
<dbReference type="InterPro" id="IPR011990">
    <property type="entry name" value="TPR-like_helical_dom_sf"/>
</dbReference>
<dbReference type="Proteomes" id="UP000605992">
    <property type="component" value="Unassembled WGS sequence"/>
</dbReference>
<keyword evidence="4" id="KW-0804">Transcription</keyword>
<dbReference type="InterPro" id="IPR036388">
    <property type="entry name" value="WH-like_DNA-bd_sf"/>
</dbReference>
<dbReference type="Gene3D" id="1.25.40.10">
    <property type="entry name" value="Tetratricopeptide repeat domain"/>
    <property type="match status" value="3"/>
</dbReference>
<dbReference type="InterPro" id="IPR016032">
    <property type="entry name" value="Sig_transdc_resp-reg_C-effctor"/>
</dbReference>
<dbReference type="GO" id="GO:0003677">
    <property type="term" value="F:DNA binding"/>
    <property type="evidence" value="ECO:0007669"/>
    <property type="project" value="UniProtKB-UniRule"/>
</dbReference>
<evidence type="ECO:0000256" key="3">
    <source>
        <dbReference type="ARBA" id="ARBA00023125"/>
    </source>
</evidence>
<dbReference type="InterPro" id="IPR001867">
    <property type="entry name" value="OmpR/PhoB-type_DNA-bd"/>
</dbReference>
<dbReference type="Pfam" id="PF13424">
    <property type="entry name" value="TPR_12"/>
    <property type="match status" value="2"/>
</dbReference>
<comment type="caution">
    <text evidence="8">The sequence shown here is derived from an EMBL/GenBank/DDBJ whole genome shotgun (WGS) entry which is preliminary data.</text>
</comment>
<dbReference type="PRINTS" id="PR00364">
    <property type="entry name" value="DISEASERSIST"/>
</dbReference>
<evidence type="ECO:0000259" key="7">
    <source>
        <dbReference type="PROSITE" id="PS51755"/>
    </source>
</evidence>
<dbReference type="InterPro" id="IPR027417">
    <property type="entry name" value="P-loop_NTPase"/>
</dbReference>
<dbReference type="PANTHER" id="PTHR35807">
    <property type="entry name" value="TRANSCRIPTIONAL REGULATOR REDD-RELATED"/>
    <property type="match status" value="1"/>
</dbReference>
<keyword evidence="9" id="KW-1185">Reference proteome</keyword>
<dbReference type="SUPFAM" id="SSF48452">
    <property type="entry name" value="TPR-like"/>
    <property type="match status" value="2"/>
</dbReference>
<dbReference type="Gene3D" id="3.40.50.300">
    <property type="entry name" value="P-loop containing nucleotide triphosphate hydrolases"/>
    <property type="match status" value="1"/>
</dbReference>
<evidence type="ECO:0000313" key="9">
    <source>
        <dbReference type="Proteomes" id="UP000605992"/>
    </source>
</evidence>
<feature type="domain" description="OmpR/PhoB-type" evidence="7">
    <location>
        <begin position="14"/>
        <end position="118"/>
    </location>
</feature>
<feature type="region of interest" description="Disordered" evidence="6">
    <location>
        <begin position="270"/>
        <end position="289"/>
    </location>
</feature>
<dbReference type="EMBL" id="BOOR01000005">
    <property type="protein sequence ID" value="GII52374.1"/>
    <property type="molecule type" value="Genomic_DNA"/>
</dbReference>
<organism evidence="8 9">
    <name type="scientific">Planotetraspora thailandica</name>
    <dbReference type="NCBI Taxonomy" id="487172"/>
    <lineage>
        <taxon>Bacteria</taxon>
        <taxon>Bacillati</taxon>
        <taxon>Actinomycetota</taxon>
        <taxon>Actinomycetes</taxon>
        <taxon>Streptosporangiales</taxon>
        <taxon>Streptosporangiaceae</taxon>
        <taxon>Planotetraspora</taxon>
    </lineage>
</organism>
<dbReference type="SUPFAM" id="SSF46894">
    <property type="entry name" value="C-terminal effector domain of the bipartite response regulators"/>
    <property type="match status" value="1"/>
</dbReference>
<name>A0A8J3UUP1_9ACTN</name>
<keyword evidence="2" id="KW-0805">Transcription regulation</keyword>
<dbReference type="Gene3D" id="1.10.10.10">
    <property type="entry name" value="Winged helix-like DNA-binding domain superfamily/Winged helix DNA-binding domain"/>
    <property type="match status" value="1"/>
</dbReference>
<dbReference type="CDD" id="cd15831">
    <property type="entry name" value="BTAD"/>
    <property type="match status" value="1"/>
</dbReference>
<reference evidence="8" key="1">
    <citation type="submission" date="2021-01" db="EMBL/GenBank/DDBJ databases">
        <title>Whole genome shotgun sequence of Planotetraspora thailandica NBRC 104271.</title>
        <authorList>
            <person name="Komaki H."/>
            <person name="Tamura T."/>
        </authorList>
    </citation>
    <scope>NUCLEOTIDE SEQUENCE</scope>
    <source>
        <strain evidence="8">NBRC 104271</strain>
    </source>
</reference>
<evidence type="ECO:0000256" key="5">
    <source>
        <dbReference type="PROSITE-ProRule" id="PRU01091"/>
    </source>
</evidence>
<dbReference type="PROSITE" id="PS51755">
    <property type="entry name" value="OMPR_PHOB"/>
    <property type="match status" value="1"/>
</dbReference>
<proteinExistence type="inferred from homology"/>
<dbReference type="SMART" id="SM00862">
    <property type="entry name" value="Trans_reg_C"/>
    <property type="match status" value="1"/>
</dbReference>
<dbReference type="InterPro" id="IPR051677">
    <property type="entry name" value="AfsR-DnrI-RedD_regulator"/>
</dbReference>
<dbReference type="SUPFAM" id="SSF52540">
    <property type="entry name" value="P-loop containing nucleoside triphosphate hydrolases"/>
    <property type="match status" value="1"/>
</dbReference>
<dbReference type="SMART" id="SM01043">
    <property type="entry name" value="BTAD"/>
    <property type="match status" value="1"/>
</dbReference>
<dbReference type="InterPro" id="IPR005158">
    <property type="entry name" value="BTAD"/>
</dbReference>
<gene>
    <name evidence="8" type="ORF">Pth03_07630</name>
</gene>
<evidence type="ECO:0000256" key="2">
    <source>
        <dbReference type="ARBA" id="ARBA00023015"/>
    </source>
</evidence>
<evidence type="ECO:0000256" key="6">
    <source>
        <dbReference type="SAM" id="MobiDB-lite"/>
    </source>
</evidence>
<dbReference type="InterPro" id="IPR019734">
    <property type="entry name" value="TPR_rpt"/>
</dbReference>